<reference evidence="2" key="2">
    <citation type="submission" date="2025-08" db="UniProtKB">
        <authorList>
            <consortium name="RefSeq"/>
        </authorList>
    </citation>
    <scope>IDENTIFICATION</scope>
    <source>
        <tissue evidence="2">Leaves</tissue>
    </source>
</reference>
<keyword evidence="1" id="KW-1185">Reference proteome</keyword>
<evidence type="ECO:0000313" key="2">
    <source>
        <dbReference type="RefSeq" id="XP_027093582.1"/>
    </source>
</evidence>
<dbReference type="GeneID" id="113713983"/>
<gene>
    <name evidence="2" type="primary">LOC113713983</name>
</gene>
<dbReference type="AlphaFoldDB" id="A0A6P6UV94"/>
<evidence type="ECO:0008006" key="3">
    <source>
        <dbReference type="Google" id="ProtNLM"/>
    </source>
</evidence>
<name>A0A6P6UV94_COFAR</name>
<accession>A0A6P6UV94</accession>
<protein>
    <recommendedName>
        <fullName evidence="3">RNA-directed DNA polymerase (Reverse transcriptase)</fullName>
    </recommendedName>
</protein>
<organism evidence="1 2">
    <name type="scientific">Coffea arabica</name>
    <name type="common">Arabian coffee</name>
    <dbReference type="NCBI Taxonomy" id="13443"/>
    <lineage>
        <taxon>Eukaryota</taxon>
        <taxon>Viridiplantae</taxon>
        <taxon>Streptophyta</taxon>
        <taxon>Embryophyta</taxon>
        <taxon>Tracheophyta</taxon>
        <taxon>Spermatophyta</taxon>
        <taxon>Magnoliopsida</taxon>
        <taxon>eudicotyledons</taxon>
        <taxon>Gunneridae</taxon>
        <taxon>Pentapetalae</taxon>
        <taxon>asterids</taxon>
        <taxon>lamiids</taxon>
        <taxon>Gentianales</taxon>
        <taxon>Rubiaceae</taxon>
        <taxon>Ixoroideae</taxon>
        <taxon>Gardenieae complex</taxon>
        <taxon>Bertiereae - Coffeeae clade</taxon>
        <taxon>Coffeeae</taxon>
        <taxon>Coffea</taxon>
    </lineage>
</organism>
<sequence length="220" mass="25457">MSSRQVGIFSVAGALDSSMEVGGIKKKVLDASEKRGGRSFHPDEAMDFGHFMHDTNLLDVGFSGCRFMRCNTRHGGARIWKRLDQVLANEIICNKLKRLKRAIQVWNKQVFGDIFQAVKLKEDEVRTAEVLMESDNSEGARENLHRAQAQLHATLQAEKLFWKQKARVKWLQEGDRNTKFFHSTVKQRRVHFIIHKIKNEQGEWVESEEDIGNETVRFFE</sequence>
<dbReference type="OrthoDB" id="1935089at2759"/>
<reference evidence="1" key="1">
    <citation type="journal article" date="2025" name="Foods">
        <title>Unveiling the Microbial Signatures of Arabica Coffee Cherries: Insights into Ripeness Specific Diversity, Functional Traits, and Implications for Quality and Safety.</title>
        <authorList>
            <consortium name="RefSeq"/>
            <person name="Tenea G.N."/>
            <person name="Cifuentes V."/>
            <person name="Reyes P."/>
            <person name="Cevallos-Vallejos M."/>
        </authorList>
    </citation>
    <scope>NUCLEOTIDE SEQUENCE [LARGE SCALE GENOMIC DNA]</scope>
</reference>
<proteinExistence type="predicted"/>
<dbReference type="PANTHER" id="PTHR33710:SF71">
    <property type="entry name" value="ENDONUCLEASE_EXONUCLEASE_PHOSPHATASE DOMAIN-CONTAINING PROTEIN"/>
    <property type="match status" value="1"/>
</dbReference>
<dbReference type="PANTHER" id="PTHR33710">
    <property type="entry name" value="BNAC02G09200D PROTEIN"/>
    <property type="match status" value="1"/>
</dbReference>
<dbReference type="Proteomes" id="UP001652660">
    <property type="component" value="Chromosome 10c"/>
</dbReference>
<evidence type="ECO:0000313" key="1">
    <source>
        <dbReference type="Proteomes" id="UP001652660"/>
    </source>
</evidence>
<dbReference type="RefSeq" id="XP_027093582.1">
    <property type="nucleotide sequence ID" value="XM_027237781.1"/>
</dbReference>